<gene>
    <name evidence="2" type="ORF">B296_00035907</name>
</gene>
<accession>A0A426Y850</accession>
<dbReference type="Gene3D" id="3.30.710.10">
    <property type="entry name" value="Potassium Channel Kv1.1, Chain A"/>
    <property type="match status" value="1"/>
</dbReference>
<dbReference type="AlphaFoldDB" id="A0A426Y850"/>
<dbReference type="InterPro" id="IPR011333">
    <property type="entry name" value="SKP1/BTB/POZ_sf"/>
</dbReference>
<evidence type="ECO:0008006" key="4">
    <source>
        <dbReference type="Google" id="ProtNLM"/>
    </source>
</evidence>
<comment type="caution">
    <text evidence="2">The sequence shown here is derived from an EMBL/GenBank/DDBJ whole genome shotgun (WGS) entry which is preliminary data.</text>
</comment>
<reference evidence="2 3" key="1">
    <citation type="journal article" date="2014" name="Agronomy (Basel)">
        <title>A Draft Genome Sequence for Ensete ventricosum, the Drought-Tolerant Tree Against Hunger.</title>
        <authorList>
            <person name="Harrison J."/>
            <person name="Moore K.A."/>
            <person name="Paszkiewicz K."/>
            <person name="Jones T."/>
            <person name="Grant M."/>
            <person name="Ambacheew D."/>
            <person name="Muzemil S."/>
            <person name="Studholme D.J."/>
        </authorList>
    </citation>
    <scope>NUCLEOTIDE SEQUENCE [LARGE SCALE GENOMIC DNA]</scope>
</reference>
<proteinExistence type="predicted"/>
<dbReference type="EMBL" id="AMZH03014289">
    <property type="protein sequence ID" value="RRT47888.1"/>
    <property type="molecule type" value="Genomic_DNA"/>
</dbReference>
<sequence length="74" mass="8481">MRFLYPTSKVRKTLAKIIEYMKKHTGEEPVADEEELRAWNGEFMKVDTITLYFLLNVSPPATLCSTLLLCSGKI</sequence>
<comment type="pathway">
    <text evidence="1">Protein modification; protein ubiquitination.</text>
</comment>
<dbReference type="Proteomes" id="UP000287651">
    <property type="component" value="Unassembled WGS sequence"/>
</dbReference>
<evidence type="ECO:0000256" key="1">
    <source>
        <dbReference type="ARBA" id="ARBA00004906"/>
    </source>
</evidence>
<protein>
    <recommendedName>
        <fullName evidence="4">SKP1 component POZ domain-containing protein</fullName>
    </recommendedName>
</protein>
<evidence type="ECO:0000313" key="2">
    <source>
        <dbReference type="EMBL" id="RRT47888.1"/>
    </source>
</evidence>
<organism evidence="2 3">
    <name type="scientific">Ensete ventricosum</name>
    <name type="common">Abyssinian banana</name>
    <name type="synonym">Musa ensete</name>
    <dbReference type="NCBI Taxonomy" id="4639"/>
    <lineage>
        <taxon>Eukaryota</taxon>
        <taxon>Viridiplantae</taxon>
        <taxon>Streptophyta</taxon>
        <taxon>Embryophyta</taxon>
        <taxon>Tracheophyta</taxon>
        <taxon>Spermatophyta</taxon>
        <taxon>Magnoliopsida</taxon>
        <taxon>Liliopsida</taxon>
        <taxon>Zingiberales</taxon>
        <taxon>Musaceae</taxon>
        <taxon>Ensete</taxon>
    </lineage>
</organism>
<name>A0A426Y850_ENSVE</name>
<evidence type="ECO:0000313" key="3">
    <source>
        <dbReference type="Proteomes" id="UP000287651"/>
    </source>
</evidence>